<dbReference type="Proteomes" id="UP000092555">
    <property type="component" value="Unassembled WGS sequence"/>
</dbReference>
<protein>
    <submittedName>
        <fullName evidence="1">Uncharacterized protein</fullName>
    </submittedName>
</protein>
<dbReference type="GeneID" id="30028801"/>
<dbReference type="RefSeq" id="XP_018712868.1">
    <property type="nucleotide sequence ID" value="XM_018855825.1"/>
</dbReference>
<dbReference type="EMBL" id="LXTC01000002">
    <property type="protein sequence ID" value="OBA22372.1"/>
    <property type="molecule type" value="Genomic_DNA"/>
</dbReference>
<name>A0A1A0HEQ6_9ASCO</name>
<evidence type="ECO:0000313" key="2">
    <source>
        <dbReference type="Proteomes" id="UP000092555"/>
    </source>
</evidence>
<sequence length="74" mass="8491">MKQHLKTIFNRYTFNEKSLIIHATTKPARFPGYDISVASSGKRSTVRKEKFGKTFPAMSITKHSVTILYKVFPL</sequence>
<evidence type="ECO:0000313" key="1">
    <source>
        <dbReference type="EMBL" id="OBA22372.1"/>
    </source>
</evidence>
<dbReference type="AlphaFoldDB" id="A0A1A0HEQ6"/>
<accession>A0A1A0HEQ6</accession>
<comment type="caution">
    <text evidence="1">The sequence shown here is derived from an EMBL/GenBank/DDBJ whole genome shotgun (WGS) entry which is preliminary data.</text>
</comment>
<proteinExistence type="predicted"/>
<reference evidence="1 2" key="1">
    <citation type="submission" date="2016-05" db="EMBL/GenBank/DDBJ databases">
        <title>Comparative genomics of biotechnologically important yeasts.</title>
        <authorList>
            <consortium name="DOE Joint Genome Institute"/>
            <person name="Riley R."/>
            <person name="Haridas S."/>
            <person name="Wolfe K.H."/>
            <person name="Lopes M.R."/>
            <person name="Hittinger C.T."/>
            <person name="Goker M."/>
            <person name="Salamov A."/>
            <person name="Wisecaver J."/>
            <person name="Long T.M."/>
            <person name="Aerts A.L."/>
            <person name="Barry K."/>
            <person name="Choi C."/>
            <person name="Clum A."/>
            <person name="Coughlan A.Y."/>
            <person name="Deshpande S."/>
            <person name="Douglass A.P."/>
            <person name="Hanson S.J."/>
            <person name="Klenk H.-P."/>
            <person name="LaButti K."/>
            <person name="Lapidus A."/>
            <person name="Lindquist E."/>
            <person name="Lipzen A."/>
            <person name="Meier-kolthoff J.P."/>
            <person name="Ohm R.A."/>
            <person name="Otillar R.P."/>
            <person name="Pangilinan J."/>
            <person name="Peng Y."/>
            <person name="Rokas A."/>
            <person name="Rosa C.A."/>
            <person name="Scheuner C."/>
            <person name="Sibirny A.A."/>
            <person name="Slot J.C."/>
            <person name="Stielow J.B."/>
            <person name="Sun H."/>
            <person name="Kurtzman C.P."/>
            <person name="Blackwell M."/>
            <person name="Grigoriev I.V."/>
            <person name="Jeffries T.W."/>
        </authorList>
    </citation>
    <scope>NUCLEOTIDE SEQUENCE [LARGE SCALE GENOMIC DNA]</scope>
    <source>
        <strain evidence="1 2">NRRL YB-4993</strain>
    </source>
</reference>
<gene>
    <name evidence="1" type="ORF">METBIDRAFT_31283</name>
</gene>
<keyword evidence="2" id="KW-1185">Reference proteome</keyword>
<organism evidence="1 2">
    <name type="scientific">Metschnikowia bicuspidata var. bicuspidata NRRL YB-4993</name>
    <dbReference type="NCBI Taxonomy" id="869754"/>
    <lineage>
        <taxon>Eukaryota</taxon>
        <taxon>Fungi</taxon>
        <taxon>Dikarya</taxon>
        <taxon>Ascomycota</taxon>
        <taxon>Saccharomycotina</taxon>
        <taxon>Pichiomycetes</taxon>
        <taxon>Metschnikowiaceae</taxon>
        <taxon>Metschnikowia</taxon>
    </lineage>
</organism>